<evidence type="ECO:0000256" key="1">
    <source>
        <dbReference type="SAM" id="MobiDB-lite"/>
    </source>
</evidence>
<dbReference type="Proteomes" id="UP001642464">
    <property type="component" value="Unassembled WGS sequence"/>
</dbReference>
<keyword evidence="3" id="KW-1185">Reference proteome</keyword>
<evidence type="ECO:0000313" key="3">
    <source>
        <dbReference type="Proteomes" id="UP001642464"/>
    </source>
</evidence>
<protein>
    <submittedName>
        <fullName evidence="2">BTB/POZ domain-containing protein</fullName>
    </submittedName>
</protein>
<reference evidence="2 3" key="1">
    <citation type="submission" date="2024-02" db="EMBL/GenBank/DDBJ databases">
        <authorList>
            <person name="Chen Y."/>
            <person name="Shah S."/>
            <person name="Dougan E. K."/>
            <person name="Thang M."/>
            <person name="Chan C."/>
        </authorList>
    </citation>
    <scope>NUCLEOTIDE SEQUENCE [LARGE SCALE GENOMIC DNA]</scope>
</reference>
<feature type="region of interest" description="Disordered" evidence="1">
    <location>
        <begin position="425"/>
        <end position="444"/>
    </location>
</feature>
<evidence type="ECO:0000313" key="2">
    <source>
        <dbReference type="EMBL" id="CAK9065505.1"/>
    </source>
</evidence>
<dbReference type="CDD" id="cd01951">
    <property type="entry name" value="lectin_L-type"/>
    <property type="match status" value="1"/>
</dbReference>
<dbReference type="InterPro" id="IPR056573">
    <property type="entry name" value="Lectin_L-type_dom"/>
</dbReference>
<dbReference type="SUPFAM" id="SSF49899">
    <property type="entry name" value="Concanavalin A-like lectins/glucanases"/>
    <property type="match status" value="1"/>
</dbReference>
<name>A0ABP0NP05_9DINO</name>
<dbReference type="EMBL" id="CAXAMM010029890">
    <property type="protein sequence ID" value="CAK9065505.1"/>
    <property type="molecule type" value="Genomic_DNA"/>
</dbReference>
<dbReference type="Gene3D" id="2.60.120.200">
    <property type="match status" value="1"/>
</dbReference>
<sequence length="751" mass="83945">MIHRRHLVTFDGRTTVLPTAVSSVALFFTLGFSVAKADLTFKAGEKSLGEAGIQADGYDVFTRDPQGYASHIRLVDGSQIEYFSDEFNELCTQVGATPVSANNPIGAGERRLGRQGCDVAGGSCVQGISQRFQHPQAQIEGITAVREVDAAARAELPEHQYLEDGQLDNPYSGRVSAGNYTEVITTKEFIPDGDLLPVPHTRTQLCHYALRLTQSVSAQNSAAWSRFKQLVAYGFELLRRRKRQRSTRTEFHFRVFHRTKECWIGEWCEPAGADGFAFVVQNEGRKIVGNDISGNGYGFRYSLAVEFDMYRNPDLGELTGNHISVHVPPRKGEPNSADHRLSSIAYTDDIPPLQEGTHVVRIVYDVSSIRWDEYGTDFDSDATGDFLRLQHSGRAGLLSVELDGRRVIVVPVDLANIVNVDGTEKATANTPRQPDPEAYDEKGASPGRAWVGFSSSTSYFQFQPLRCAAHHAGIGDRAGKVSHTTFELAEYAACPLDGVEDSRATIRGQGPEVHCIIRMGTLGRSTCTWDRRQNCSLIIQNAGRSAIKISAHTSHHLPHEYEGCDNGILEWDAMHPWFLGCRRTVRFTHELQELWITSLDGVRALTISDDQILGKSPVLFKRERLFQYCVMEHKYDPFTFYFAECNCEYCMRLLTISNLYNILYQHQCSARYGLYCPCFEASEVQHDTSTWTTLEPLRHMRIHICRGCAYTSHCAKMLKVATCEVSDTGYQLGNPFAPTILENGFQNTSLV</sequence>
<comment type="caution">
    <text evidence="2">The sequence shown here is derived from an EMBL/GenBank/DDBJ whole genome shotgun (WGS) entry which is preliminary data.</text>
</comment>
<organism evidence="2 3">
    <name type="scientific">Durusdinium trenchii</name>
    <dbReference type="NCBI Taxonomy" id="1381693"/>
    <lineage>
        <taxon>Eukaryota</taxon>
        <taxon>Sar</taxon>
        <taxon>Alveolata</taxon>
        <taxon>Dinophyceae</taxon>
        <taxon>Suessiales</taxon>
        <taxon>Symbiodiniaceae</taxon>
        <taxon>Durusdinium</taxon>
    </lineage>
</organism>
<gene>
    <name evidence="2" type="ORF">SCF082_LOCUS33507</name>
</gene>
<proteinExistence type="predicted"/>
<accession>A0ABP0NP05</accession>
<dbReference type="InterPro" id="IPR013320">
    <property type="entry name" value="ConA-like_dom_sf"/>
</dbReference>